<feature type="compositionally biased region" description="Polar residues" evidence="1">
    <location>
        <begin position="217"/>
        <end position="239"/>
    </location>
</feature>
<dbReference type="KEGG" id="knv:Pan216_36200"/>
<dbReference type="RefSeq" id="WP_145259716.1">
    <property type="nucleotide sequence ID" value="NZ_CP036279.1"/>
</dbReference>
<evidence type="ECO:0000313" key="3">
    <source>
        <dbReference type="EMBL" id="QDU62750.1"/>
    </source>
</evidence>
<feature type="compositionally biased region" description="Polar residues" evidence="1">
    <location>
        <begin position="458"/>
        <end position="475"/>
    </location>
</feature>
<gene>
    <name evidence="3" type="ORF">Pan216_36200</name>
</gene>
<feature type="compositionally biased region" description="Basic residues" evidence="1">
    <location>
        <begin position="430"/>
        <end position="440"/>
    </location>
</feature>
<feature type="signal peptide" evidence="2">
    <location>
        <begin position="1"/>
        <end position="28"/>
    </location>
</feature>
<evidence type="ECO:0000313" key="4">
    <source>
        <dbReference type="Proteomes" id="UP000317093"/>
    </source>
</evidence>
<keyword evidence="4" id="KW-1185">Reference proteome</keyword>
<evidence type="ECO:0000256" key="2">
    <source>
        <dbReference type="SAM" id="SignalP"/>
    </source>
</evidence>
<evidence type="ECO:0000256" key="1">
    <source>
        <dbReference type="SAM" id="MobiDB-lite"/>
    </source>
</evidence>
<feature type="compositionally biased region" description="Basic and acidic residues" evidence="1">
    <location>
        <begin position="444"/>
        <end position="457"/>
    </location>
</feature>
<reference evidence="3 4" key="1">
    <citation type="submission" date="2019-02" db="EMBL/GenBank/DDBJ databases">
        <title>Deep-cultivation of Planctomycetes and their phenomic and genomic characterization uncovers novel biology.</title>
        <authorList>
            <person name="Wiegand S."/>
            <person name="Jogler M."/>
            <person name="Boedeker C."/>
            <person name="Pinto D."/>
            <person name="Vollmers J."/>
            <person name="Rivas-Marin E."/>
            <person name="Kohn T."/>
            <person name="Peeters S.H."/>
            <person name="Heuer A."/>
            <person name="Rast P."/>
            <person name="Oberbeckmann S."/>
            <person name="Bunk B."/>
            <person name="Jeske O."/>
            <person name="Meyerdierks A."/>
            <person name="Storesund J.E."/>
            <person name="Kallscheuer N."/>
            <person name="Luecker S."/>
            <person name="Lage O.M."/>
            <person name="Pohl T."/>
            <person name="Merkel B.J."/>
            <person name="Hornburger P."/>
            <person name="Mueller R.-W."/>
            <person name="Bruemmer F."/>
            <person name="Labrenz M."/>
            <person name="Spormann A.M."/>
            <person name="Op den Camp H."/>
            <person name="Overmann J."/>
            <person name="Amann R."/>
            <person name="Jetten M.S.M."/>
            <person name="Mascher T."/>
            <person name="Medema M.H."/>
            <person name="Devos D.P."/>
            <person name="Kaster A.-K."/>
            <person name="Ovreas L."/>
            <person name="Rohde M."/>
            <person name="Galperin M.Y."/>
            <person name="Jogler C."/>
        </authorList>
    </citation>
    <scope>NUCLEOTIDE SEQUENCE [LARGE SCALE GENOMIC DNA]</scope>
    <source>
        <strain evidence="3 4">Pan216</strain>
    </source>
</reference>
<proteinExistence type="predicted"/>
<feature type="compositionally biased region" description="Polar residues" evidence="1">
    <location>
        <begin position="306"/>
        <end position="317"/>
    </location>
</feature>
<feature type="chain" id="PRO_5021788051" description="Stigma-specific protein, Stig1" evidence="2">
    <location>
        <begin position="29"/>
        <end position="538"/>
    </location>
</feature>
<feature type="region of interest" description="Disordered" evidence="1">
    <location>
        <begin position="375"/>
        <end position="409"/>
    </location>
</feature>
<organism evidence="3 4">
    <name type="scientific">Kolteria novifilia</name>
    <dbReference type="NCBI Taxonomy" id="2527975"/>
    <lineage>
        <taxon>Bacteria</taxon>
        <taxon>Pseudomonadati</taxon>
        <taxon>Planctomycetota</taxon>
        <taxon>Planctomycetia</taxon>
        <taxon>Kolteriales</taxon>
        <taxon>Kolteriaceae</taxon>
        <taxon>Kolteria</taxon>
    </lineage>
</organism>
<accession>A0A518B6Z6</accession>
<keyword evidence="2" id="KW-0732">Signal</keyword>
<name>A0A518B6Z6_9BACT</name>
<feature type="region of interest" description="Disordered" evidence="1">
    <location>
        <begin position="217"/>
        <end position="357"/>
    </location>
</feature>
<sequence length="538" mass="57205" precursor="true">MLTPRCTASILMMLALPGLTLCPDAARAESVVTSSGSTTTNAGGTTTVDATGDVSAESAPAMKFASCCSSGDCDKGCSKGSCSTCEEGCCSKTCATGCESECGGSCCTGGCGQKKCCGNGCRKCCPYQDNWLFSRRCKKKKLCCGQRRVQYVIVSGGQTAIGSMCNWKTESDFQPGMPNSDVYVDWTVRGNLYPRSTAPLPAAEGMSAPEEMSMLANSVPPSTQPKTIGTRSFGATTPTAKKMVDQANEAGSKGKYVPIEFSSPEPPKLTTLPKTVESRPTFGSGRESNSPPALPSINKPAPINSALPSPSKATVSPKSLELPKTSSTPKKKRETSGPSFSWSRTSSKTTKTKPQEVVRSIEMVTVEEQLVEKKADATTPAATTSPMGSFEKVRRKFTQSGTSEPAAVVKSEPTFSATLEKETKQDAFRKPRKSGFRRTLSRLFKSEEKPAVYESEAKPTTTTSDVMKTAYSQPQPAVAKETEKKPEPSFWVTNGAPSKPVSMKPTTSRAPELEAVPSTPAGSSKDAWSTGFRGWEDR</sequence>
<dbReference type="EMBL" id="CP036279">
    <property type="protein sequence ID" value="QDU62750.1"/>
    <property type="molecule type" value="Genomic_DNA"/>
</dbReference>
<dbReference type="Proteomes" id="UP000317093">
    <property type="component" value="Chromosome"/>
</dbReference>
<evidence type="ECO:0008006" key="5">
    <source>
        <dbReference type="Google" id="ProtNLM"/>
    </source>
</evidence>
<feature type="region of interest" description="Disordered" evidence="1">
    <location>
        <begin position="421"/>
        <end position="538"/>
    </location>
</feature>
<dbReference type="AlphaFoldDB" id="A0A518B6Z6"/>
<protein>
    <recommendedName>
        <fullName evidence="5">Stigma-specific protein, Stig1</fullName>
    </recommendedName>
</protein>